<keyword evidence="2" id="KW-1185">Reference proteome</keyword>
<gene>
    <name evidence="1" type="ORF">DPMN_183661</name>
</gene>
<dbReference type="AlphaFoldDB" id="A0A9D4I5N7"/>
<reference evidence="1" key="2">
    <citation type="submission" date="2020-11" db="EMBL/GenBank/DDBJ databases">
        <authorList>
            <person name="McCartney M.A."/>
            <person name="Auch B."/>
            <person name="Kono T."/>
            <person name="Mallez S."/>
            <person name="Becker A."/>
            <person name="Gohl D.M."/>
            <person name="Silverstein K.A.T."/>
            <person name="Koren S."/>
            <person name="Bechman K.B."/>
            <person name="Herman A."/>
            <person name="Abrahante J.E."/>
            <person name="Garbe J."/>
        </authorList>
    </citation>
    <scope>NUCLEOTIDE SEQUENCE</scope>
    <source>
        <strain evidence="1">Duluth1</strain>
        <tissue evidence="1">Whole animal</tissue>
    </source>
</reference>
<proteinExistence type="predicted"/>
<evidence type="ECO:0000313" key="1">
    <source>
        <dbReference type="EMBL" id="KAH3749170.1"/>
    </source>
</evidence>
<name>A0A9D4I5N7_DREPO</name>
<accession>A0A9D4I5N7</accession>
<sequence length="63" mass="6720">MRNVKGIPVPPFLSTCCMSTLCLRKVSNTWSAPLPAAHMKTVLPSTSASSVTLARDRNTSTVS</sequence>
<comment type="caution">
    <text evidence="1">The sequence shown here is derived from an EMBL/GenBank/DDBJ whole genome shotgun (WGS) entry which is preliminary data.</text>
</comment>
<dbReference type="Proteomes" id="UP000828390">
    <property type="component" value="Unassembled WGS sequence"/>
</dbReference>
<reference evidence="1" key="1">
    <citation type="journal article" date="2019" name="bioRxiv">
        <title>The Genome of the Zebra Mussel, Dreissena polymorpha: A Resource for Invasive Species Research.</title>
        <authorList>
            <person name="McCartney M.A."/>
            <person name="Auch B."/>
            <person name="Kono T."/>
            <person name="Mallez S."/>
            <person name="Zhang Y."/>
            <person name="Obille A."/>
            <person name="Becker A."/>
            <person name="Abrahante J.E."/>
            <person name="Garbe J."/>
            <person name="Badalamenti J.P."/>
            <person name="Herman A."/>
            <person name="Mangelson H."/>
            <person name="Liachko I."/>
            <person name="Sullivan S."/>
            <person name="Sone E.D."/>
            <person name="Koren S."/>
            <person name="Silverstein K.A.T."/>
            <person name="Beckman K.B."/>
            <person name="Gohl D.M."/>
        </authorList>
    </citation>
    <scope>NUCLEOTIDE SEQUENCE</scope>
    <source>
        <strain evidence="1">Duluth1</strain>
        <tissue evidence="1">Whole animal</tissue>
    </source>
</reference>
<dbReference type="EMBL" id="JAIWYP010000010">
    <property type="protein sequence ID" value="KAH3749170.1"/>
    <property type="molecule type" value="Genomic_DNA"/>
</dbReference>
<organism evidence="1 2">
    <name type="scientific">Dreissena polymorpha</name>
    <name type="common">Zebra mussel</name>
    <name type="synonym">Mytilus polymorpha</name>
    <dbReference type="NCBI Taxonomy" id="45954"/>
    <lineage>
        <taxon>Eukaryota</taxon>
        <taxon>Metazoa</taxon>
        <taxon>Spiralia</taxon>
        <taxon>Lophotrochozoa</taxon>
        <taxon>Mollusca</taxon>
        <taxon>Bivalvia</taxon>
        <taxon>Autobranchia</taxon>
        <taxon>Heteroconchia</taxon>
        <taxon>Euheterodonta</taxon>
        <taxon>Imparidentia</taxon>
        <taxon>Neoheterodontei</taxon>
        <taxon>Myida</taxon>
        <taxon>Dreissenoidea</taxon>
        <taxon>Dreissenidae</taxon>
        <taxon>Dreissena</taxon>
    </lineage>
</organism>
<protein>
    <submittedName>
        <fullName evidence="1">Uncharacterized protein</fullName>
    </submittedName>
</protein>
<evidence type="ECO:0000313" key="2">
    <source>
        <dbReference type="Proteomes" id="UP000828390"/>
    </source>
</evidence>